<feature type="region of interest" description="Disordered" evidence="3">
    <location>
        <begin position="197"/>
        <end position="216"/>
    </location>
</feature>
<comment type="similarity">
    <text evidence="1">Belongs to the DSD1 family.</text>
</comment>
<evidence type="ECO:0000313" key="6">
    <source>
        <dbReference type="Proteomes" id="UP000326546"/>
    </source>
</evidence>
<organism evidence="5 6">
    <name type="scientific">Ornithinimicrobium pratense</name>
    <dbReference type="NCBI Taxonomy" id="2593973"/>
    <lineage>
        <taxon>Bacteria</taxon>
        <taxon>Bacillati</taxon>
        <taxon>Actinomycetota</taxon>
        <taxon>Actinomycetes</taxon>
        <taxon>Micrococcales</taxon>
        <taxon>Ornithinimicrobiaceae</taxon>
        <taxon>Ornithinimicrobium</taxon>
    </lineage>
</organism>
<dbReference type="PANTHER" id="PTHR28004:SF2">
    <property type="entry name" value="D-SERINE DEHYDRATASE"/>
    <property type="match status" value="1"/>
</dbReference>
<dbReference type="PANTHER" id="PTHR28004">
    <property type="entry name" value="ZGC:162816-RELATED"/>
    <property type="match status" value="1"/>
</dbReference>
<sequence>MAPDVPTPSLVVDVDVLRRNIASLHRRLSELGIRVRPHVKTHKSLQVGREQLAAGASGLTVATVGEAEVFATVCDDLFVAYPLWPDAAQLASLSRLSDAGRIAIGTDSVEAVQHLAATLDRRVELMIEVDSGHHRSGSRPDDVGRIAELAVRHGLTVRGVFTFPGHSYAPGGGQVAAQDEADALRAAATSLRAATGQDGVEVSGGSTPSVGSTHSSVVTEARPGVYVFNDAQQWELGTVDPSEVALTAYARVVSRRAGYAVLDAGSKVLGSDRAPYATGFGRLLDHAAARVVQLSEHHAVIALPDGADLSHGEVVRVVPNHVCTAVNLVDQLLPVTDGRQLSPWPVDARGRNR</sequence>
<gene>
    <name evidence="5" type="ORF">FY030_06600</name>
</gene>
<dbReference type="OrthoDB" id="9811417at2"/>
<keyword evidence="2" id="KW-0456">Lyase</keyword>
<dbReference type="InterPro" id="IPR001608">
    <property type="entry name" value="Ala_racemase_N"/>
</dbReference>
<dbReference type="InterPro" id="IPR026956">
    <property type="entry name" value="D-ser_dehydrat-like_dom"/>
</dbReference>
<feature type="domain" description="D-serine dehydratase-like" evidence="4">
    <location>
        <begin position="245"/>
        <end position="337"/>
    </location>
</feature>
<dbReference type="InterPro" id="IPR042208">
    <property type="entry name" value="D-ser_dehydrat-like_sf"/>
</dbReference>
<dbReference type="SMART" id="SM01119">
    <property type="entry name" value="D-ser_dehydrat"/>
    <property type="match status" value="1"/>
</dbReference>
<keyword evidence="6" id="KW-1185">Reference proteome</keyword>
<evidence type="ECO:0000313" key="5">
    <source>
        <dbReference type="EMBL" id="QFG70193.1"/>
    </source>
</evidence>
<proteinExistence type="inferred from homology"/>
<protein>
    <submittedName>
        <fullName evidence="5">D-TA family PLP-dependent enzyme</fullName>
    </submittedName>
</protein>
<dbReference type="InterPro" id="IPR029066">
    <property type="entry name" value="PLP-binding_barrel"/>
</dbReference>
<accession>A0A5J6VAB0</accession>
<dbReference type="Proteomes" id="UP000326546">
    <property type="component" value="Chromosome"/>
</dbReference>
<dbReference type="Gene3D" id="3.20.20.10">
    <property type="entry name" value="Alanine racemase"/>
    <property type="match status" value="1"/>
</dbReference>
<dbReference type="Pfam" id="PF14031">
    <property type="entry name" value="D-ser_dehydrat"/>
    <property type="match status" value="1"/>
</dbReference>
<dbReference type="GO" id="GO:0008721">
    <property type="term" value="F:D-serine ammonia-lyase activity"/>
    <property type="evidence" value="ECO:0007669"/>
    <property type="project" value="TreeGrafter"/>
</dbReference>
<evidence type="ECO:0000256" key="1">
    <source>
        <dbReference type="ARBA" id="ARBA00005323"/>
    </source>
</evidence>
<dbReference type="Gene3D" id="2.40.37.20">
    <property type="entry name" value="D-serine dehydratase-like domain"/>
    <property type="match status" value="1"/>
</dbReference>
<dbReference type="SUPFAM" id="SSF51419">
    <property type="entry name" value="PLP-binding barrel"/>
    <property type="match status" value="1"/>
</dbReference>
<dbReference type="Pfam" id="PF01168">
    <property type="entry name" value="Ala_racemase_N"/>
    <property type="match status" value="1"/>
</dbReference>
<dbReference type="InterPro" id="IPR051466">
    <property type="entry name" value="D-amino_acid_metab_enzyme"/>
</dbReference>
<dbReference type="KEGG" id="serw:FY030_06600"/>
<evidence type="ECO:0000256" key="2">
    <source>
        <dbReference type="ARBA" id="ARBA00023239"/>
    </source>
</evidence>
<evidence type="ECO:0000259" key="4">
    <source>
        <dbReference type="SMART" id="SM01119"/>
    </source>
</evidence>
<name>A0A5J6VAB0_9MICO</name>
<dbReference type="EMBL" id="CP044427">
    <property type="protein sequence ID" value="QFG70193.1"/>
    <property type="molecule type" value="Genomic_DNA"/>
</dbReference>
<dbReference type="AlphaFoldDB" id="A0A5J6VAB0"/>
<dbReference type="GO" id="GO:0036088">
    <property type="term" value="P:D-serine catabolic process"/>
    <property type="evidence" value="ECO:0007669"/>
    <property type="project" value="TreeGrafter"/>
</dbReference>
<evidence type="ECO:0000256" key="3">
    <source>
        <dbReference type="SAM" id="MobiDB-lite"/>
    </source>
</evidence>
<reference evidence="5 6" key="1">
    <citation type="submission" date="2019-09" db="EMBL/GenBank/DDBJ databases">
        <title>Serinicoccus pratensis sp. nov., isolated from meadow soil.</title>
        <authorList>
            <person name="Zhang W."/>
        </authorList>
    </citation>
    <scope>NUCLEOTIDE SEQUENCE [LARGE SCALE GENOMIC DNA]</scope>
    <source>
        <strain evidence="5 6">W204</strain>
    </source>
</reference>